<dbReference type="PANTHER" id="PTHR16291">
    <property type="entry name" value="NUCLEAR CAP-BINDING PROTEIN SUBUNIT 3"/>
    <property type="match status" value="1"/>
</dbReference>
<dbReference type="EMBL" id="MU003782">
    <property type="protein sequence ID" value="KAF2722444.1"/>
    <property type="molecule type" value="Genomic_DNA"/>
</dbReference>
<organism evidence="2 3">
    <name type="scientific">Polychaeton citri CBS 116435</name>
    <dbReference type="NCBI Taxonomy" id="1314669"/>
    <lineage>
        <taxon>Eukaryota</taxon>
        <taxon>Fungi</taxon>
        <taxon>Dikarya</taxon>
        <taxon>Ascomycota</taxon>
        <taxon>Pezizomycotina</taxon>
        <taxon>Dothideomycetes</taxon>
        <taxon>Dothideomycetidae</taxon>
        <taxon>Capnodiales</taxon>
        <taxon>Capnodiaceae</taxon>
        <taxon>Polychaeton</taxon>
    </lineage>
</organism>
<keyword evidence="3" id="KW-1185">Reference proteome</keyword>
<feature type="region of interest" description="Disordered" evidence="1">
    <location>
        <begin position="190"/>
        <end position="317"/>
    </location>
</feature>
<feature type="compositionally biased region" description="Polar residues" evidence="1">
    <location>
        <begin position="236"/>
        <end position="245"/>
    </location>
</feature>
<gene>
    <name evidence="2" type="ORF">K431DRAFT_345476</name>
</gene>
<feature type="region of interest" description="Disordered" evidence="1">
    <location>
        <begin position="330"/>
        <end position="385"/>
    </location>
</feature>
<feature type="region of interest" description="Disordered" evidence="1">
    <location>
        <begin position="404"/>
        <end position="484"/>
    </location>
</feature>
<evidence type="ECO:0000313" key="2">
    <source>
        <dbReference type="EMBL" id="KAF2722444.1"/>
    </source>
</evidence>
<name>A0A9P4UQ49_9PEZI</name>
<feature type="region of interest" description="Disordered" evidence="1">
    <location>
        <begin position="507"/>
        <end position="536"/>
    </location>
</feature>
<dbReference type="AlphaFoldDB" id="A0A9P4UQ49"/>
<feature type="compositionally biased region" description="Acidic residues" evidence="1">
    <location>
        <begin position="220"/>
        <end position="232"/>
    </location>
</feature>
<evidence type="ECO:0000313" key="3">
    <source>
        <dbReference type="Proteomes" id="UP000799441"/>
    </source>
</evidence>
<comment type="caution">
    <text evidence="2">The sequence shown here is derived from an EMBL/GenBank/DDBJ whole genome shotgun (WGS) entry which is preliminary data.</text>
</comment>
<protein>
    <submittedName>
        <fullName evidence="2">Uncharacterized protein</fullName>
    </submittedName>
</protein>
<dbReference type="Proteomes" id="UP000799441">
    <property type="component" value="Unassembled WGS sequence"/>
</dbReference>
<dbReference type="GO" id="GO:0000340">
    <property type="term" value="F:RNA 7-methylguanosine cap binding"/>
    <property type="evidence" value="ECO:0007669"/>
    <property type="project" value="InterPro"/>
</dbReference>
<dbReference type="GO" id="GO:0005634">
    <property type="term" value="C:nucleus"/>
    <property type="evidence" value="ECO:0007669"/>
    <property type="project" value="TreeGrafter"/>
</dbReference>
<dbReference type="InterPro" id="IPR019416">
    <property type="entry name" value="NCBP3"/>
</dbReference>
<reference evidence="2" key="1">
    <citation type="journal article" date="2020" name="Stud. Mycol.">
        <title>101 Dothideomycetes genomes: a test case for predicting lifestyles and emergence of pathogens.</title>
        <authorList>
            <person name="Haridas S."/>
            <person name="Albert R."/>
            <person name="Binder M."/>
            <person name="Bloem J."/>
            <person name="Labutti K."/>
            <person name="Salamov A."/>
            <person name="Andreopoulos B."/>
            <person name="Baker S."/>
            <person name="Barry K."/>
            <person name="Bills G."/>
            <person name="Bluhm B."/>
            <person name="Cannon C."/>
            <person name="Castanera R."/>
            <person name="Culley D."/>
            <person name="Daum C."/>
            <person name="Ezra D."/>
            <person name="Gonzalez J."/>
            <person name="Henrissat B."/>
            <person name="Kuo A."/>
            <person name="Liang C."/>
            <person name="Lipzen A."/>
            <person name="Lutzoni F."/>
            <person name="Magnuson J."/>
            <person name="Mondo S."/>
            <person name="Nolan M."/>
            <person name="Ohm R."/>
            <person name="Pangilinan J."/>
            <person name="Park H.-J."/>
            <person name="Ramirez L."/>
            <person name="Alfaro M."/>
            <person name="Sun H."/>
            <person name="Tritt A."/>
            <person name="Yoshinaga Y."/>
            <person name="Zwiers L.-H."/>
            <person name="Turgeon B."/>
            <person name="Goodwin S."/>
            <person name="Spatafora J."/>
            <person name="Crous P."/>
            <person name="Grigoriev I."/>
        </authorList>
    </citation>
    <scope>NUCLEOTIDE SEQUENCE</scope>
    <source>
        <strain evidence="2">CBS 116435</strain>
    </source>
</reference>
<dbReference type="GO" id="GO:0003729">
    <property type="term" value="F:mRNA binding"/>
    <property type="evidence" value="ECO:0007669"/>
    <property type="project" value="InterPro"/>
</dbReference>
<sequence length="536" mass="59612">MATDIDMEIDMTLDEDPELARLNAEAAAIEERRVPTNSFPTLQRAQQAQAEDAMRDVQAQAEEGEVDTSEPQPTKVFLRGFDHFWKPNDLRNYVRDTAKSVDELFKRIEWINDTSANLIYETEDAAAEALGLLSVDEVLGETLQEREAKRPESHPESQLYVRQAVVGDVKMEKAAQYSKFYLYNPQFDPSERKRKREEDHRQRSVYRKREGYGRRRHEEEPFDVNLYDDDEPATQPRRNSVSSGSADARPKHPRRKLAYDDEDLFASKQTGRLRGARSASPNRDGDGKYGFAENEGATRRQTARAVTPPLARGSRNLDNRVARDVLKTELFPNKGSGPDLFPNKSRLTTGGEYDLFPGRSNSTARQGRPREGAFPSSPSHRRQDAQDMKLIDVAEQIGKYNLDGAVEPSLQGSRTYREVTGRAPSQTRNGAGKGSDLFSRVTGGPTAKSSDRGRLNGQDPPGFSFKGAATGGNRSQGASGAAGFSIRGASREQVENPLVKELFPLKAGTDRGGKDLFDGRIKGRGRGKRMGADDLI</sequence>
<feature type="region of interest" description="Disordered" evidence="1">
    <location>
        <begin position="31"/>
        <end position="71"/>
    </location>
</feature>
<accession>A0A9P4UQ49</accession>
<dbReference type="PANTHER" id="PTHR16291:SF0">
    <property type="entry name" value="NUCLEAR CAP-BINDING PROTEIN SUBUNIT 3"/>
    <property type="match status" value="1"/>
</dbReference>
<dbReference type="Pfam" id="PF10309">
    <property type="entry name" value="NCBP3"/>
    <property type="match status" value="1"/>
</dbReference>
<dbReference type="OrthoDB" id="422106at2759"/>
<feature type="compositionally biased region" description="Basic and acidic residues" evidence="1">
    <location>
        <begin position="196"/>
        <end position="219"/>
    </location>
</feature>
<evidence type="ECO:0000256" key="1">
    <source>
        <dbReference type="SAM" id="MobiDB-lite"/>
    </source>
</evidence>
<feature type="compositionally biased region" description="Polar residues" evidence="1">
    <location>
        <begin position="35"/>
        <end position="49"/>
    </location>
</feature>
<feature type="compositionally biased region" description="Basic and acidic residues" evidence="1">
    <location>
        <begin position="508"/>
        <end position="521"/>
    </location>
</feature>
<proteinExistence type="predicted"/>